<keyword evidence="3" id="KW-1185">Reference proteome</keyword>
<dbReference type="PANTHER" id="PTHR35605">
    <property type="entry name" value="ECP2 EFFECTOR PROTEIN DOMAIN-CONTAINING PROTEIN-RELATED"/>
    <property type="match status" value="1"/>
</dbReference>
<feature type="chain" id="PRO_5046972563" evidence="1">
    <location>
        <begin position="22"/>
        <end position="195"/>
    </location>
</feature>
<evidence type="ECO:0000256" key="1">
    <source>
        <dbReference type="SAM" id="SignalP"/>
    </source>
</evidence>
<name>A0ABR4FTQ7_9EURO</name>
<accession>A0ABR4FTQ7</accession>
<gene>
    <name evidence="2" type="ORF">BJX66DRAFT_328447</name>
</gene>
<evidence type="ECO:0000313" key="3">
    <source>
        <dbReference type="Proteomes" id="UP001610563"/>
    </source>
</evidence>
<reference evidence="2 3" key="1">
    <citation type="submission" date="2024-07" db="EMBL/GenBank/DDBJ databases">
        <title>Section-level genome sequencing and comparative genomics of Aspergillus sections Usti and Cavernicolus.</title>
        <authorList>
            <consortium name="Lawrence Berkeley National Laboratory"/>
            <person name="Nybo J.L."/>
            <person name="Vesth T.C."/>
            <person name="Theobald S."/>
            <person name="Frisvad J.C."/>
            <person name="Larsen T.O."/>
            <person name="Kjaerboelling I."/>
            <person name="Rothschild-Mancinelli K."/>
            <person name="Lyhne E.K."/>
            <person name="Kogle M.E."/>
            <person name="Barry K."/>
            <person name="Clum A."/>
            <person name="Na H."/>
            <person name="Ledsgaard L."/>
            <person name="Lin J."/>
            <person name="Lipzen A."/>
            <person name="Kuo A."/>
            <person name="Riley R."/>
            <person name="Mondo S."/>
            <person name="Labutti K."/>
            <person name="Haridas S."/>
            <person name="Pangalinan J."/>
            <person name="Salamov A.A."/>
            <person name="Simmons B.A."/>
            <person name="Magnuson J.K."/>
            <person name="Chen J."/>
            <person name="Drula E."/>
            <person name="Henrissat B."/>
            <person name="Wiebenga A."/>
            <person name="Lubbers R.J."/>
            <person name="Gomes A.C."/>
            <person name="Makela M.R."/>
            <person name="Stajich J."/>
            <person name="Grigoriev I.V."/>
            <person name="Mortensen U.H."/>
            <person name="De Vries R.P."/>
            <person name="Baker S.E."/>
            <person name="Andersen M.R."/>
        </authorList>
    </citation>
    <scope>NUCLEOTIDE SEQUENCE [LARGE SCALE GENOMIC DNA]</scope>
    <source>
        <strain evidence="2 3">CBS 209.92</strain>
    </source>
</reference>
<feature type="signal peptide" evidence="1">
    <location>
        <begin position="1"/>
        <end position="21"/>
    </location>
</feature>
<dbReference type="PANTHER" id="PTHR35605:SF1">
    <property type="entry name" value="ECP2 EFFECTOR PROTEIN DOMAIN-CONTAINING PROTEIN-RELATED"/>
    <property type="match status" value="1"/>
</dbReference>
<evidence type="ECO:0000313" key="2">
    <source>
        <dbReference type="EMBL" id="KAL2786646.1"/>
    </source>
</evidence>
<protein>
    <submittedName>
        <fullName evidence="2">Uncharacterized protein</fullName>
    </submittedName>
</protein>
<dbReference type="EMBL" id="JBFTWV010000113">
    <property type="protein sequence ID" value="KAL2786646.1"/>
    <property type="molecule type" value="Genomic_DNA"/>
</dbReference>
<comment type="caution">
    <text evidence="2">The sequence shown here is derived from an EMBL/GenBank/DDBJ whole genome shotgun (WGS) entry which is preliminary data.</text>
</comment>
<proteinExistence type="predicted"/>
<dbReference type="Proteomes" id="UP001610563">
    <property type="component" value="Unassembled WGS sequence"/>
</dbReference>
<sequence length="195" mass="21232">MHLPQGLAFAAGFCAMLQSAAIESLIPGFDLVDVAWDVEIFPGGPHIVLNGTVQQVYAQLIEINPDFSIDLSDLFDYDDDDAAVVVDDSLRDYFCFGRWPGTSRRRIGEGIRYLRGLPGTPSLPPGPGSCGRVSCSYNAAIFVCNDNTGYPNLNSWNLVADGADYINSRCIGGGDTAGQVFYHENWNVIVRQDNC</sequence>
<keyword evidence="1" id="KW-0732">Signal</keyword>
<organism evidence="2 3">
    <name type="scientific">Aspergillus keveii</name>
    <dbReference type="NCBI Taxonomy" id="714993"/>
    <lineage>
        <taxon>Eukaryota</taxon>
        <taxon>Fungi</taxon>
        <taxon>Dikarya</taxon>
        <taxon>Ascomycota</taxon>
        <taxon>Pezizomycotina</taxon>
        <taxon>Eurotiomycetes</taxon>
        <taxon>Eurotiomycetidae</taxon>
        <taxon>Eurotiales</taxon>
        <taxon>Aspergillaceae</taxon>
        <taxon>Aspergillus</taxon>
        <taxon>Aspergillus subgen. Nidulantes</taxon>
    </lineage>
</organism>